<feature type="coiled-coil region" evidence="2">
    <location>
        <begin position="580"/>
        <end position="628"/>
    </location>
</feature>
<dbReference type="SUPFAM" id="SSF75553">
    <property type="entry name" value="Smc hinge domain"/>
    <property type="match status" value="1"/>
</dbReference>
<comment type="caution">
    <text evidence="4">The sequence shown here is derived from an EMBL/GenBank/DDBJ whole genome shotgun (WGS) entry which is preliminary data.</text>
</comment>
<organism evidence="4 5">
    <name type="scientific">Punica granatum</name>
    <name type="common">Pomegranate</name>
    <dbReference type="NCBI Taxonomy" id="22663"/>
    <lineage>
        <taxon>Eukaryota</taxon>
        <taxon>Viridiplantae</taxon>
        <taxon>Streptophyta</taxon>
        <taxon>Embryophyta</taxon>
        <taxon>Tracheophyta</taxon>
        <taxon>Spermatophyta</taxon>
        <taxon>Magnoliopsida</taxon>
        <taxon>eudicotyledons</taxon>
        <taxon>Gunneridae</taxon>
        <taxon>Pentapetalae</taxon>
        <taxon>rosids</taxon>
        <taxon>malvids</taxon>
        <taxon>Myrtales</taxon>
        <taxon>Lythraceae</taxon>
        <taxon>Punica</taxon>
    </lineage>
</organism>
<dbReference type="Pfam" id="PF06470">
    <property type="entry name" value="SMC_hinge"/>
    <property type="match status" value="1"/>
</dbReference>
<feature type="non-terminal residue" evidence="4">
    <location>
        <position position="803"/>
    </location>
</feature>
<keyword evidence="1 2" id="KW-0175">Coiled coil</keyword>
<feature type="coiled-coil region" evidence="2">
    <location>
        <begin position="700"/>
        <end position="776"/>
    </location>
</feature>
<dbReference type="GO" id="GO:0051276">
    <property type="term" value="P:chromosome organization"/>
    <property type="evidence" value="ECO:0007669"/>
    <property type="project" value="InterPro"/>
</dbReference>
<proteinExistence type="predicted"/>
<feature type="domain" description="SMC hinge" evidence="3">
    <location>
        <begin position="432"/>
        <end position="544"/>
    </location>
</feature>
<dbReference type="Proteomes" id="UP000233551">
    <property type="component" value="Unassembled WGS sequence"/>
</dbReference>
<dbReference type="Gene3D" id="1.20.1060.20">
    <property type="match status" value="1"/>
</dbReference>
<accession>A0A2I0KXY2</accession>
<dbReference type="Gene3D" id="3.30.70.1620">
    <property type="match status" value="1"/>
</dbReference>
<feature type="coiled-coil region" evidence="2">
    <location>
        <begin position="309"/>
        <end position="406"/>
    </location>
</feature>
<name>A0A2I0KXY2_PUNGR</name>
<dbReference type="InterPro" id="IPR010935">
    <property type="entry name" value="SMC_hinge"/>
</dbReference>
<dbReference type="EMBL" id="PGOL01000277">
    <property type="protein sequence ID" value="PKI73325.1"/>
    <property type="molecule type" value="Genomic_DNA"/>
</dbReference>
<dbReference type="AlphaFoldDB" id="A0A2I0KXY2"/>
<evidence type="ECO:0000313" key="4">
    <source>
        <dbReference type="EMBL" id="PKI73325.1"/>
    </source>
</evidence>
<feature type="non-terminal residue" evidence="4">
    <location>
        <position position="1"/>
    </location>
</feature>
<evidence type="ECO:0000256" key="2">
    <source>
        <dbReference type="SAM" id="Coils"/>
    </source>
</evidence>
<evidence type="ECO:0000256" key="1">
    <source>
        <dbReference type="ARBA" id="ARBA00023054"/>
    </source>
</evidence>
<dbReference type="InterPro" id="IPR036277">
    <property type="entry name" value="SMC_hinge_sf"/>
</dbReference>
<sequence length="803" mass="93381">VDKEEVRLRRTIGAKKDEYFLDGKHITKTEVMNLLESAGFSRSNPYYVVQQGKIASLTLMKDAERLDLLKEIGGTRVYEERRRESLKIMQETGNKRKQIIQVVQYLDERLKELDEEKEELRKYQQLDKQRKSLEYTIYDKELHDARQKLAEIDEARAKVSEKSTEMYNTVLEALERTKELDETSKDIAKEVQGLNKEKEAIEKQRTEAMKRQTELELDVKELQDKITRNIKSEDKARKQLEILQREIQDSMEELEKISPLYERQVAIENEITKGIMEREKQLSILYQKQGRATQFSSKEARDKWLLKEIDDLERVLSSNIAQKQKVQNEIHQLDNQLKEQEAYIEGRRKDIVALEFGISESSERFARLRAERDEWQGQRKSLWAKESELSAEINKKQAIVERAERNLDHATPGDVRRGLNSVRKICREYDIPGVFGPIIELLDCDEKFYTAIEVTAGNSLFHVVVENDDISTQIIKHLNSLKGGRVTFIPLNRVKAPHVTYPKSSDVVPLLKRLKFSPNYTPAFAQVFARTVVCKDLDVATRVARSDGLDCITMEDQTITERIAEQQKIEAEQAHGKSELEQVRQDIANADKQKQSILRARAKKEKSLADIQNQIDQLEASIKMKRDEMDTELIDHLTPEEKELLSRLNPEITDLKERLIACKTDRMDAETRKAELETNLTTNLSRRKQELEATVSSSEVDVLQSELDTKMQELEEVRESVEKVAEEVKCVGQVIEEKNKELKRQKDEINRFKNLEDNYQRTLQDEAKELDQLVSRKNSILARQEEFSQKIRNLGPLSSDAFE</sequence>
<reference evidence="4 5" key="1">
    <citation type="submission" date="2017-11" db="EMBL/GenBank/DDBJ databases">
        <title>De-novo sequencing of pomegranate (Punica granatum L.) genome.</title>
        <authorList>
            <person name="Akparov Z."/>
            <person name="Amiraslanov A."/>
            <person name="Hajiyeva S."/>
            <person name="Abbasov M."/>
            <person name="Kaur K."/>
            <person name="Hamwieh A."/>
            <person name="Solovyev V."/>
            <person name="Salamov A."/>
            <person name="Braich B."/>
            <person name="Kosarev P."/>
            <person name="Mahmoud A."/>
            <person name="Hajiyev E."/>
            <person name="Babayeva S."/>
            <person name="Izzatullayeva V."/>
            <person name="Mammadov A."/>
            <person name="Mammadov A."/>
            <person name="Sharifova S."/>
            <person name="Ojaghi J."/>
            <person name="Eynullazada K."/>
            <person name="Bayramov B."/>
            <person name="Abdulazimova A."/>
            <person name="Shahmuradov I."/>
        </authorList>
    </citation>
    <scope>NUCLEOTIDE SEQUENCE [LARGE SCALE GENOMIC DNA]</scope>
    <source>
        <strain evidence="5">cv. AG2017</strain>
        <tissue evidence="4">Leaf</tissue>
    </source>
</reference>
<dbReference type="Gene3D" id="3.40.50.300">
    <property type="entry name" value="P-loop containing nucleotide triphosphate hydrolases"/>
    <property type="match status" value="1"/>
</dbReference>
<evidence type="ECO:0000259" key="3">
    <source>
        <dbReference type="SMART" id="SM00968"/>
    </source>
</evidence>
<dbReference type="PANTHER" id="PTHR43977">
    <property type="entry name" value="STRUCTURAL MAINTENANCE OF CHROMOSOMES PROTEIN 3"/>
    <property type="match status" value="1"/>
</dbReference>
<keyword evidence="5" id="KW-1185">Reference proteome</keyword>
<dbReference type="GO" id="GO:0005694">
    <property type="term" value="C:chromosome"/>
    <property type="evidence" value="ECO:0007669"/>
    <property type="project" value="InterPro"/>
</dbReference>
<dbReference type="STRING" id="22663.A0A2I0KXY2"/>
<dbReference type="InterPro" id="IPR027417">
    <property type="entry name" value="P-loop_NTPase"/>
</dbReference>
<gene>
    <name evidence="4" type="ORF">CRG98_006263</name>
</gene>
<dbReference type="SMART" id="SM00968">
    <property type="entry name" value="SMC_hinge"/>
    <property type="match status" value="1"/>
</dbReference>
<evidence type="ECO:0000313" key="5">
    <source>
        <dbReference type="Proteomes" id="UP000233551"/>
    </source>
</evidence>
<dbReference type="SUPFAM" id="SSF52540">
    <property type="entry name" value="P-loop containing nucleoside triphosphate hydrolases"/>
    <property type="match status" value="1"/>
</dbReference>
<feature type="coiled-coil region" evidence="2">
    <location>
        <begin position="96"/>
        <end position="257"/>
    </location>
</feature>
<protein>
    <recommendedName>
        <fullName evidence="3">SMC hinge domain-containing protein</fullName>
    </recommendedName>
</protein>
<dbReference type="GO" id="GO:0005524">
    <property type="term" value="F:ATP binding"/>
    <property type="evidence" value="ECO:0007669"/>
    <property type="project" value="InterPro"/>
</dbReference>